<dbReference type="OrthoDB" id="5148029at2"/>
<keyword evidence="2" id="KW-1185">Reference proteome</keyword>
<gene>
    <name evidence="1" type="ordered locus">Celgi_2292</name>
</gene>
<dbReference type="KEGG" id="cga:Celgi_2292"/>
<sequence length="147" mass="16243" precursor="true">MTRPPTPPAALDGPATEDNAVLVAKYFVALFPYVTSTGDLQVWDRMSGRTCHYCANVRDIVTKLFDADQRSVGGADDIGFGSASRISADSFVAAIDLVQHPSRTVDRQDRVIETFPDTLVLRAHVELSWTGSRWRIDGLEMQRMGTQ</sequence>
<protein>
    <submittedName>
        <fullName evidence="1">Uncharacterized protein</fullName>
    </submittedName>
</protein>
<evidence type="ECO:0000313" key="1">
    <source>
        <dbReference type="EMBL" id="AEI12792.1"/>
    </source>
</evidence>
<accession>F8A134</accession>
<dbReference type="AlphaFoldDB" id="F8A134"/>
<proteinExistence type="predicted"/>
<dbReference type="HOGENOM" id="CLU_2045483_0_0_11"/>
<evidence type="ECO:0000313" key="2">
    <source>
        <dbReference type="Proteomes" id="UP000000485"/>
    </source>
</evidence>
<name>F8A134_CELGA</name>
<dbReference type="EMBL" id="CP002665">
    <property type="protein sequence ID" value="AEI12792.1"/>
    <property type="molecule type" value="Genomic_DNA"/>
</dbReference>
<organism evidence="1 2">
    <name type="scientific">Cellulomonas gilvus (strain ATCC 13127 / NRRL B-14078)</name>
    <name type="common">Cellvibrio gilvus</name>
    <dbReference type="NCBI Taxonomy" id="593907"/>
    <lineage>
        <taxon>Bacteria</taxon>
        <taxon>Bacillati</taxon>
        <taxon>Actinomycetota</taxon>
        <taxon>Actinomycetes</taxon>
        <taxon>Micrococcales</taxon>
        <taxon>Cellulomonadaceae</taxon>
        <taxon>Cellulomonas</taxon>
    </lineage>
</organism>
<dbReference type="RefSeq" id="WP_013884310.1">
    <property type="nucleotide sequence ID" value="NC_015671.1"/>
</dbReference>
<dbReference type="Proteomes" id="UP000000485">
    <property type="component" value="Chromosome"/>
</dbReference>
<dbReference type="STRING" id="593907.Celgi_2292"/>
<reference evidence="2" key="1">
    <citation type="submission" date="2011-04" db="EMBL/GenBank/DDBJ databases">
        <title>Complete sequence of Cellvibrio gilvus ATCC 13127.</title>
        <authorList>
            <person name="Lucas S."/>
            <person name="Han J."/>
            <person name="Lapidus A."/>
            <person name="Cheng J.-F."/>
            <person name="Goodwin L."/>
            <person name="Pitluck S."/>
            <person name="Peters L."/>
            <person name="Munk A."/>
            <person name="Detter J.C."/>
            <person name="Han C."/>
            <person name="Tapia R."/>
            <person name="Land M."/>
            <person name="Hauser L."/>
            <person name="Kyrpides N."/>
            <person name="Ivanova N."/>
            <person name="Ovchinnikova G."/>
            <person name="Pagani I."/>
            <person name="Mead D."/>
            <person name="Brumm P."/>
            <person name="Woyke T."/>
        </authorList>
    </citation>
    <scope>NUCLEOTIDE SEQUENCE [LARGE SCALE GENOMIC DNA]</scope>
    <source>
        <strain evidence="2">ATCC 13127 / NRRL B-14078</strain>
    </source>
</reference>